<comment type="catalytic activity">
    <reaction evidence="8">
        <text>cutin + H2O = cutin monomers.</text>
        <dbReference type="EC" id="3.1.1.74"/>
    </reaction>
</comment>
<comment type="similarity">
    <text evidence="2 8">Belongs to the cutinase family.</text>
</comment>
<comment type="function">
    <text evidence="8">Catalyzes the hydrolysis of complex carboxylic polyesters found in the cell wall of plants. Degrades cutin, a macromolecule that forms the structure of the plant cuticle.</text>
</comment>
<evidence type="ECO:0000256" key="7">
    <source>
        <dbReference type="ARBA" id="ARBA00023157"/>
    </source>
</evidence>
<organism evidence="11">
    <name type="scientific">Gibberella zeae</name>
    <name type="common">Wheat head blight fungus</name>
    <name type="synonym">Fusarium graminearum</name>
    <dbReference type="NCBI Taxonomy" id="5518"/>
    <lineage>
        <taxon>Eukaryota</taxon>
        <taxon>Fungi</taxon>
        <taxon>Dikarya</taxon>
        <taxon>Ascomycota</taxon>
        <taxon>Pezizomycotina</taxon>
        <taxon>Sordariomycetes</taxon>
        <taxon>Hypocreomycetidae</taxon>
        <taxon>Hypocreales</taxon>
        <taxon>Nectriaceae</taxon>
        <taxon>Fusarium</taxon>
    </lineage>
</organism>
<evidence type="ECO:0000256" key="1">
    <source>
        <dbReference type="ARBA" id="ARBA00004613"/>
    </source>
</evidence>
<dbReference type="InterPro" id="IPR029058">
    <property type="entry name" value="AB_hydrolase_fold"/>
</dbReference>
<evidence type="ECO:0000256" key="5">
    <source>
        <dbReference type="ARBA" id="ARBA00022729"/>
    </source>
</evidence>
<name>A0A4E9EID8_GIBZA</name>
<keyword evidence="6 8" id="KW-0378">Hydrolase</keyword>
<reference evidence="11" key="1">
    <citation type="submission" date="2019-04" db="EMBL/GenBank/DDBJ databases">
        <authorList>
            <person name="Melise S."/>
            <person name="Noan J."/>
            <person name="Okalmin O."/>
        </authorList>
    </citation>
    <scope>NUCLEOTIDE SEQUENCE</scope>
    <source>
        <strain evidence="11">FN9</strain>
    </source>
</reference>
<evidence type="ECO:0000259" key="10">
    <source>
        <dbReference type="Pfam" id="PF09994"/>
    </source>
</evidence>
<gene>
    <name evidence="11" type="ORF">FUG_LOCUS477466</name>
</gene>
<evidence type="ECO:0000256" key="4">
    <source>
        <dbReference type="ARBA" id="ARBA00022525"/>
    </source>
</evidence>
<feature type="compositionally biased region" description="Basic and acidic residues" evidence="9">
    <location>
        <begin position="162"/>
        <end position="185"/>
    </location>
</feature>
<evidence type="ECO:0000256" key="2">
    <source>
        <dbReference type="ARBA" id="ARBA00007534"/>
    </source>
</evidence>
<evidence type="ECO:0000256" key="3">
    <source>
        <dbReference type="ARBA" id="ARBA00022487"/>
    </source>
</evidence>
<feature type="domain" description="T6SS Phospholipase effector Tle1-like catalytic" evidence="10">
    <location>
        <begin position="13"/>
        <end position="316"/>
    </location>
</feature>
<keyword evidence="5" id="KW-0732">Signal</keyword>
<dbReference type="PANTHER" id="PTHR33840:SF2">
    <property type="entry name" value="TLE1 PHOSPHOLIPASE DOMAIN-CONTAINING PROTEIN"/>
    <property type="match status" value="1"/>
</dbReference>
<dbReference type="Pfam" id="PF09994">
    <property type="entry name" value="T6SS_Tle1-like_cat"/>
    <property type="match status" value="1"/>
</dbReference>
<accession>A0A4E9EID8</accession>
<dbReference type="GO" id="GO:0050525">
    <property type="term" value="F:cutinase activity"/>
    <property type="evidence" value="ECO:0007669"/>
    <property type="project" value="UniProtKB-UniRule"/>
</dbReference>
<dbReference type="PANTHER" id="PTHR33840">
    <property type="match status" value="1"/>
</dbReference>
<keyword evidence="7" id="KW-1015">Disulfide bond</keyword>
<dbReference type="InterPro" id="IPR043580">
    <property type="entry name" value="CUTINASE_1"/>
</dbReference>
<dbReference type="Pfam" id="PF01083">
    <property type="entry name" value="Cutinase"/>
    <property type="match status" value="1"/>
</dbReference>
<evidence type="ECO:0000256" key="9">
    <source>
        <dbReference type="SAM" id="MobiDB-lite"/>
    </source>
</evidence>
<dbReference type="SMART" id="SM01110">
    <property type="entry name" value="Cutinase"/>
    <property type="match status" value="1"/>
</dbReference>
<sequence length="960" mass="105206">MPHAETADSTEPKKLILCFDGTGNTFSGSNADTNVVKILRKMDRNHPNQYHYYQTGIGTYDINEKSVNKTFVGEISSSISKTVDQGFGTTFDAHVIAGYRFLMRYYEPGAKIYVFGFSRGAFTAKFLARMLNKVGLLCKGNEELVPFAFRLYQRHLQGEIKDSETAQCSHGHEDDGDAPHSHTGEIRLPGQDPADVSDETREASNEIDAFSQTFCRKETNSDGEEENIKVFFLGIWDCVASVAVLERKARMPVPVTGTAHHVRHAVAVDERRVKFKPALLAQDIRAAVHNHKPAAEEDIKEVWFPGNHGDVGGGWPVVVAEQADSKKKQPLLCSSEQSLIEENGSAQPKPPVVKLSLWGRFKNAIKTWKADKASTDLNNDWLQMSDIPLEWMIREVKKCGEKDPSAQVHWCHSLEPFENMMKDPQRRMEATHGFMHDTLAFGYGTAFFKVLMWKFMEWLPFLTRWELDDATSDNVKLLGWKPVTFPPNMGSYRDIPRGAVLHRSLLDRLQTFSNYEPGNNHGDRTNDCFKGRNKALVYTGKITDNLTPEQAERLKESHFRIHSEGGNLVWEEDERHQTYDFNPHFKVIRVPSSLPFLPSLQTQTNKNNFTMLQKTSLLAFLANAAAAHSIGIRASECKDVHVFLAKGNNEPYPGRQGVLAKAICDGYKSCDYEDIIFNNPLEAPFCDSVTEGVVNGKKQITAYNKKCPKSKLVVSGYSQGAQVVGDILGGGGGVFFQDCVEDKIPGLSPDSKPGSSIVAAMVFGDTRHTADQPYNVLSGAGKNGLFPRPADQLANLASYGDVFQAYCVATDPICAQGKNVQTHLNYFDVYTDQAAKWVKERVEKAGGATEGDGDESSSTAAASATTKTKVITTVEVTTTMASETKATTMVVTKTKASETDDAVSSTTDSLSAVVTSLVDAASSVGPAAAEASSTSTDNAAAPTGAPLVGIIMGVAALLAI</sequence>
<evidence type="ECO:0000256" key="8">
    <source>
        <dbReference type="RuleBase" id="RU361263"/>
    </source>
</evidence>
<protein>
    <recommendedName>
        <fullName evidence="8">Cutinase</fullName>
        <ecNumber evidence="8">3.1.1.74</ecNumber>
    </recommendedName>
</protein>
<dbReference type="PROSITE" id="PS00155">
    <property type="entry name" value="CUTINASE_1"/>
    <property type="match status" value="1"/>
</dbReference>
<dbReference type="InterPro" id="IPR000675">
    <property type="entry name" value="Cutinase/axe"/>
</dbReference>
<feature type="region of interest" description="Disordered" evidence="9">
    <location>
        <begin position="162"/>
        <end position="202"/>
    </location>
</feature>
<keyword evidence="3 8" id="KW-0719">Serine esterase</keyword>
<evidence type="ECO:0000313" key="11">
    <source>
        <dbReference type="EMBL" id="VIO62527.1"/>
    </source>
</evidence>
<dbReference type="EMBL" id="CAAKMV010000163">
    <property type="protein sequence ID" value="VIO62527.1"/>
    <property type="molecule type" value="Genomic_DNA"/>
</dbReference>
<dbReference type="Gene3D" id="3.40.50.1820">
    <property type="entry name" value="alpha/beta hydrolase"/>
    <property type="match status" value="1"/>
</dbReference>
<comment type="subcellular location">
    <subcellularLocation>
        <location evidence="1 8">Secreted</location>
    </subcellularLocation>
</comment>
<dbReference type="SUPFAM" id="SSF53474">
    <property type="entry name" value="alpha/beta-Hydrolases"/>
    <property type="match status" value="1"/>
</dbReference>
<dbReference type="AlphaFoldDB" id="A0A4E9EID8"/>
<evidence type="ECO:0000256" key="6">
    <source>
        <dbReference type="ARBA" id="ARBA00022801"/>
    </source>
</evidence>
<proteinExistence type="inferred from homology"/>
<dbReference type="EC" id="3.1.1.74" evidence="8"/>
<keyword evidence="4 8" id="KW-0964">Secreted</keyword>
<dbReference type="GO" id="GO:0005576">
    <property type="term" value="C:extracellular region"/>
    <property type="evidence" value="ECO:0007669"/>
    <property type="project" value="UniProtKB-SubCell"/>
</dbReference>
<dbReference type="InterPro" id="IPR018712">
    <property type="entry name" value="Tle1-like_cat"/>
</dbReference>